<protein>
    <submittedName>
        <fullName evidence="2">Uncharacterized protein</fullName>
    </submittedName>
</protein>
<dbReference type="Proteomes" id="UP000253741">
    <property type="component" value="Unassembled WGS sequence"/>
</dbReference>
<feature type="non-terminal residue" evidence="2">
    <location>
        <position position="95"/>
    </location>
</feature>
<feature type="region of interest" description="Disordered" evidence="1">
    <location>
        <begin position="1"/>
        <end position="24"/>
    </location>
</feature>
<evidence type="ECO:0000313" key="2">
    <source>
        <dbReference type="EMBL" id="RDG36507.1"/>
    </source>
</evidence>
<sequence length="95" mass="10278">MSRAGDCADGPDQRQQQRGDRQQLAQIAVAEADGEHDQRRAQDQGVRRPAHELAYLPGQLAADATVRTHGRERAVGEGVVEEIPAQAAERARGQA</sequence>
<dbReference type="EMBL" id="QQNA01000154">
    <property type="protein sequence ID" value="RDG36507.1"/>
    <property type="molecule type" value="Genomic_DNA"/>
</dbReference>
<name>A0A370B3T0_9ACTN</name>
<organism evidence="2 3">
    <name type="scientific">Streptomyces corynorhini</name>
    <dbReference type="NCBI Taxonomy" id="2282652"/>
    <lineage>
        <taxon>Bacteria</taxon>
        <taxon>Bacillati</taxon>
        <taxon>Actinomycetota</taxon>
        <taxon>Actinomycetes</taxon>
        <taxon>Kitasatosporales</taxon>
        <taxon>Streptomycetaceae</taxon>
        <taxon>Streptomyces</taxon>
    </lineage>
</organism>
<feature type="compositionally biased region" description="Basic and acidic residues" evidence="1">
    <location>
        <begin position="11"/>
        <end position="21"/>
    </location>
</feature>
<dbReference type="AlphaFoldDB" id="A0A370B3T0"/>
<accession>A0A370B3T0</accession>
<proteinExistence type="predicted"/>
<comment type="caution">
    <text evidence="2">The sequence shown here is derived from an EMBL/GenBank/DDBJ whole genome shotgun (WGS) entry which is preliminary data.</text>
</comment>
<gene>
    <name evidence="2" type="ORF">DVH02_19645</name>
</gene>
<evidence type="ECO:0000256" key="1">
    <source>
        <dbReference type="SAM" id="MobiDB-lite"/>
    </source>
</evidence>
<reference evidence="2 3" key="1">
    <citation type="submission" date="2018-07" db="EMBL/GenBank/DDBJ databases">
        <title>Streptomyces species from bats.</title>
        <authorList>
            <person name="Dunlap C."/>
        </authorList>
    </citation>
    <scope>NUCLEOTIDE SEQUENCE [LARGE SCALE GENOMIC DNA]</scope>
    <source>
        <strain evidence="2 3">AC230</strain>
    </source>
</reference>
<dbReference type="RefSeq" id="WP_233518332.1">
    <property type="nucleotide sequence ID" value="NZ_QQNA01000154.1"/>
</dbReference>
<evidence type="ECO:0000313" key="3">
    <source>
        <dbReference type="Proteomes" id="UP000253741"/>
    </source>
</evidence>
<keyword evidence="3" id="KW-1185">Reference proteome</keyword>